<evidence type="ECO:0000313" key="2">
    <source>
        <dbReference type="EMBL" id="GGG65717.1"/>
    </source>
</evidence>
<gene>
    <name evidence="2" type="ORF">GCM10011374_32020</name>
</gene>
<keyword evidence="1" id="KW-0472">Membrane</keyword>
<organism evidence="2 3">
    <name type="scientific">Kocuria dechangensis</name>
    <dbReference type="NCBI Taxonomy" id="1176249"/>
    <lineage>
        <taxon>Bacteria</taxon>
        <taxon>Bacillati</taxon>
        <taxon>Actinomycetota</taxon>
        <taxon>Actinomycetes</taxon>
        <taxon>Micrococcales</taxon>
        <taxon>Micrococcaceae</taxon>
        <taxon>Kocuria</taxon>
    </lineage>
</organism>
<name>A0A917LYM9_9MICC</name>
<keyword evidence="1" id="KW-0812">Transmembrane</keyword>
<comment type="caution">
    <text evidence="2">The sequence shown here is derived from an EMBL/GenBank/DDBJ whole genome shotgun (WGS) entry which is preliminary data.</text>
</comment>
<keyword evidence="3" id="KW-1185">Reference proteome</keyword>
<dbReference type="AlphaFoldDB" id="A0A917LYM9"/>
<reference evidence="2" key="1">
    <citation type="journal article" date="2014" name="Int. J. Syst. Evol. Microbiol.">
        <title>Complete genome sequence of Corynebacterium casei LMG S-19264T (=DSM 44701T), isolated from a smear-ripened cheese.</title>
        <authorList>
            <consortium name="US DOE Joint Genome Institute (JGI-PGF)"/>
            <person name="Walter F."/>
            <person name="Albersmeier A."/>
            <person name="Kalinowski J."/>
            <person name="Ruckert C."/>
        </authorList>
    </citation>
    <scope>NUCLEOTIDE SEQUENCE</scope>
    <source>
        <strain evidence="2">CGMCC 1.12187</strain>
    </source>
</reference>
<sequence length="78" mass="8703">MIEKRPLVPAANQIDKRQGMSRYQRDSPGMLAVYMLVASMAIRYFMAGRLLLGVLALAITVGFIAAGRRQAKRRPPSR</sequence>
<reference evidence="2" key="2">
    <citation type="submission" date="2020-09" db="EMBL/GenBank/DDBJ databases">
        <authorList>
            <person name="Sun Q."/>
            <person name="Zhou Y."/>
        </authorList>
    </citation>
    <scope>NUCLEOTIDE SEQUENCE</scope>
    <source>
        <strain evidence="2">CGMCC 1.12187</strain>
    </source>
</reference>
<accession>A0A917LYM9</accession>
<proteinExistence type="predicted"/>
<dbReference type="Proteomes" id="UP000638848">
    <property type="component" value="Unassembled WGS sequence"/>
</dbReference>
<protein>
    <submittedName>
        <fullName evidence="2">Uncharacterized protein</fullName>
    </submittedName>
</protein>
<feature type="transmembrane region" description="Helical" evidence="1">
    <location>
        <begin position="51"/>
        <end position="68"/>
    </location>
</feature>
<dbReference type="EMBL" id="BMEQ01000022">
    <property type="protein sequence ID" value="GGG65717.1"/>
    <property type="molecule type" value="Genomic_DNA"/>
</dbReference>
<evidence type="ECO:0000256" key="1">
    <source>
        <dbReference type="SAM" id="Phobius"/>
    </source>
</evidence>
<keyword evidence="1" id="KW-1133">Transmembrane helix</keyword>
<evidence type="ECO:0000313" key="3">
    <source>
        <dbReference type="Proteomes" id="UP000638848"/>
    </source>
</evidence>